<dbReference type="Proteomes" id="UP001163324">
    <property type="component" value="Chromosome 5"/>
</dbReference>
<name>A0ACC0UZF3_9HYPO</name>
<evidence type="ECO:0000313" key="2">
    <source>
        <dbReference type="Proteomes" id="UP001163324"/>
    </source>
</evidence>
<accession>A0ACC0UZF3</accession>
<proteinExistence type="predicted"/>
<comment type="caution">
    <text evidence="1">The sequence shown here is derived from an EMBL/GenBank/DDBJ whole genome shotgun (WGS) entry which is preliminary data.</text>
</comment>
<organism evidence="1 2">
    <name type="scientific">Trichothecium roseum</name>
    <dbReference type="NCBI Taxonomy" id="47278"/>
    <lineage>
        <taxon>Eukaryota</taxon>
        <taxon>Fungi</taxon>
        <taxon>Dikarya</taxon>
        <taxon>Ascomycota</taxon>
        <taxon>Pezizomycotina</taxon>
        <taxon>Sordariomycetes</taxon>
        <taxon>Hypocreomycetidae</taxon>
        <taxon>Hypocreales</taxon>
        <taxon>Hypocreales incertae sedis</taxon>
        <taxon>Trichothecium</taxon>
    </lineage>
</organism>
<gene>
    <name evidence="1" type="ORF">N3K66_005942</name>
</gene>
<evidence type="ECO:0000313" key="1">
    <source>
        <dbReference type="EMBL" id="KAI9899481.1"/>
    </source>
</evidence>
<keyword evidence="2" id="KW-1185">Reference proteome</keyword>
<sequence>MPTSQIKVRSESSVFEVQTSEADDASTRLRQLPDQKLELNKSGTGYQERFHWSLVLNNTSESGLSHRRDVEASDPNTGAYQPIFQQTPGILLLRGCKRASKEELLSNVPARPVVDRLVAHYFSSTDYSLCIIHRVEFLKQYEMFWQSPISVPIPWLGLLYAVICISKQFQNPDVRASGITEAVDAQSAGVSALIQLYRESIVQCLVLAQYTRGGEFIVETMIHYLVVESYFRRDSDEEIWMVLGTLVQIAIRMGYHRDARHFAKLSAFDGEMRRRVWSTVYQMDLSVSTQLGMPRIVKDSIADAAKPLNLMDSDFGAHSETLPVPRPKGEVTPAALLGVKSEIMFVIGEISDLITNPRGFAYEEARKLDIKLQQCHESIPEECKHKHLSHCITDSPQLICQRIYVEILYHRGQILLHQRYMALSRDSNEYSYSRETAVNAALSILRFQQLLDEESRPGGRVDAGWIRSSFLNHDFLLATSVVYFCATRLAGGMGDTEADEMSELTAKSEAIWCRTRLCSTEAKKASEALRTAVKELGQLREEARCDERQQFADDPASNYALASDFQFPFSTLDMMLQGEQLDRYHGFGNF</sequence>
<protein>
    <submittedName>
        <fullName evidence="1">Uncharacterized protein</fullName>
    </submittedName>
</protein>
<dbReference type="EMBL" id="CM047944">
    <property type="protein sequence ID" value="KAI9899481.1"/>
    <property type="molecule type" value="Genomic_DNA"/>
</dbReference>
<reference evidence="1" key="1">
    <citation type="submission" date="2022-10" db="EMBL/GenBank/DDBJ databases">
        <title>Complete Genome of Trichothecium roseum strain YXFP-22015, a Plant Pathogen Isolated from Citrus.</title>
        <authorList>
            <person name="Wang Y."/>
            <person name="Zhu L."/>
        </authorList>
    </citation>
    <scope>NUCLEOTIDE SEQUENCE</scope>
    <source>
        <strain evidence="1">YXFP-22015</strain>
    </source>
</reference>